<feature type="signal peptide" evidence="1">
    <location>
        <begin position="1"/>
        <end position="22"/>
    </location>
</feature>
<dbReference type="HOGENOM" id="CLU_1897540_0_0_1"/>
<accession>A0A0C9T8G7</accession>
<dbReference type="AlphaFoldDB" id="A0A0C9T8G7"/>
<organism evidence="2 3">
    <name type="scientific">Sphaerobolus stellatus (strain SS14)</name>
    <dbReference type="NCBI Taxonomy" id="990650"/>
    <lineage>
        <taxon>Eukaryota</taxon>
        <taxon>Fungi</taxon>
        <taxon>Dikarya</taxon>
        <taxon>Basidiomycota</taxon>
        <taxon>Agaricomycotina</taxon>
        <taxon>Agaricomycetes</taxon>
        <taxon>Phallomycetidae</taxon>
        <taxon>Geastrales</taxon>
        <taxon>Sphaerobolaceae</taxon>
        <taxon>Sphaerobolus</taxon>
    </lineage>
</organism>
<keyword evidence="3" id="KW-1185">Reference proteome</keyword>
<evidence type="ECO:0000313" key="2">
    <source>
        <dbReference type="EMBL" id="KIJ25308.1"/>
    </source>
</evidence>
<evidence type="ECO:0000256" key="1">
    <source>
        <dbReference type="SAM" id="SignalP"/>
    </source>
</evidence>
<feature type="chain" id="PRO_5002203369" evidence="1">
    <location>
        <begin position="23"/>
        <end position="134"/>
    </location>
</feature>
<gene>
    <name evidence="2" type="ORF">M422DRAFT_273726</name>
</gene>
<keyword evidence="1" id="KW-0732">Signal</keyword>
<dbReference type="EMBL" id="KN837421">
    <property type="protein sequence ID" value="KIJ25308.1"/>
    <property type="molecule type" value="Genomic_DNA"/>
</dbReference>
<reference evidence="2 3" key="1">
    <citation type="submission" date="2014-06" db="EMBL/GenBank/DDBJ databases">
        <title>Evolutionary Origins and Diversification of the Mycorrhizal Mutualists.</title>
        <authorList>
            <consortium name="DOE Joint Genome Institute"/>
            <consortium name="Mycorrhizal Genomics Consortium"/>
            <person name="Kohler A."/>
            <person name="Kuo A."/>
            <person name="Nagy L.G."/>
            <person name="Floudas D."/>
            <person name="Copeland A."/>
            <person name="Barry K.W."/>
            <person name="Cichocki N."/>
            <person name="Veneault-Fourrey C."/>
            <person name="LaButti K."/>
            <person name="Lindquist E.A."/>
            <person name="Lipzen A."/>
            <person name="Lundell T."/>
            <person name="Morin E."/>
            <person name="Murat C."/>
            <person name="Riley R."/>
            <person name="Ohm R."/>
            <person name="Sun H."/>
            <person name="Tunlid A."/>
            <person name="Henrissat B."/>
            <person name="Grigoriev I.V."/>
            <person name="Hibbett D.S."/>
            <person name="Martin F."/>
        </authorList>
    </citation>
    <scope>NUCLEOTIDE SEQUENCE [LARGE SCALE GENOMIC DNA]</scope>
    <source>
        <strain evidence="2 3">SS14</strain>
    </source>
</reference>
<dbReference type="Proteomes" id="UP000054279">
    <property type="component" value="Unassembled WGS sequence"/>
</dbReference>
<evidence type="ECO:0000313" key="3">
    <source>
        <dbReference type="Proteomes" id="UP000054279"/>
    </source>
</evidence>
<name>A0A0C9T8G7_SPHS4</name>
<protein>
    <submittedName>
        <fullName evidence="2">Uncharacterized protein</fullName>
    </submittedName>
</protein>
<sequence>MSTNFLCRLLLLTPQLETLTLAYFSNHDALRLLDVETHPNHSPHLKFLSLRSSMITSPVAEGILVGRCNILEYISFKDCNVIAPPGKSRYRPRPSKHMDQLLYKFRRTYPDSTLSIKTPRKGYLEHGGDFGGSR</sequence>
<proteinExistence type="predicted"/>